<dbReference type="PRINTS" id="PR00111">
    <property type="entry name" value="ABHYDROLASE"/>
</dbReference>
<dbReference type="Pfam" id="PF00561">
    <property type="entry name" value="Abhydrolase_1"/>
    <property type="match status" value="1"/>
</dbReference>
<proteinExistence type="predicted"/>
<feature type="region of interest" description="Disordered" evidence="1">
    <location>
        <begin position="178"/>
        <end position="206"/>
    </location>
</feature>
<dbReference type="SUPFAM" id="SSF53474">
    <property type="entry name" value="alpha/beta-Hydrolases"/>
    <property type="match status" value="1"/>
</dbReference>
<feature type="domain" description="AB hydrolase-1" evidence="2">
    <location>
        <begin position="264"/>
        <end position="472"/>
    </location>
</feature>
<organism evidence="3 4">
    <name type="scientific">Pseudosulfitobacter koreensis</name>
    <dbReference type="NCBI Taxonomy" id="2968472"/>
    <lineage>
        <taxon>Bacteria</taxon>
        <taxon>Pseudomonadati</taxon>
        <taxon>Pseudomonadota</taxon>
        <taxon>Alphaproteobacteria</taxon>
        <taxon>Rhodobacterales</taxon>
        <taxon>Roseobacteraceae</taxon>
        <taxon>Pseudosulfitobacter</taxon>
    </lineage>
</organism>
<dbReference type="PANTHER" id="PTHR43433">
    <property type="entry name" value="HYDROLASE, ALPHA/BETA FOLD FAMILY PROTEIN"/>
    <property type="match status" value="1"/>
</dbReference>
<dbReference type="EMBL" id="JANKJG010000013">
    <property type="protein sequence ID" value="MCR8827933.1"/>
    <property type="molecule type" value="Genomic_DNA"/>
</dbReference>
<evidence type="ECO:0000313" key="3">
    <source>
        <dbReference type="EMBL" id="MCR8827933.1"/>
    </source>
</evidence>
<accession>A0ABT1Z497</accession>
<dbReference type="InterPro" id="IPR016032">
    <property type="entry name" value="Sig_transdc_resp-reg_C-effctor"/>
</dbReference>
<dbReference type="PANTHER" id="PTHR43433:SF5">
    <property type="entry name" value="AB HYDROLASE-1 DOMAIN-CONTAINING PROTEIN"/>
    <property type="match status" value="1"/>
</dbReference>
<dbReference type="Gene3D" id="1.10.10.10">
    <property type="entry name" value="Winged helix-like DNA-binding domain superfamily/Winged helix DNA-binding domain"/>
    <property type="match status" value="1"/>
</dbReference>
<name>A0ABT1Z497_9RHOB</name>
<reference evidence="3" key="1">
    <citation type="submission" date="2022-07" db="EMBL/GenBank/DDBJ databases">
        <title>Pseudosulfitobacter sp. strain AP-MA-4, whole genome sequence.</title>
        <authorList>
            <person name="Jiang Y."/>
        </authorList>
    </citation>
    <scope>NUCLEOTIDE SEQUENCE</scope>
    <source>
        <strain evidence="3">AP-MA-4</strain>
    </source>
</reference>
<dbReference type="Proteomes" id="UP001165396">
    <property type="component" value="Unassembled WGS sequence"/>
</dbReference>
<dbReference type="InterPro" id="IPR050471">
    <property type="entry name" value="AB_hydrolase"/>
</dbReference>
<comment type="caution">
    <text evidence="3">The sequence shown here is derived from an EMBL/GenBank/DDBJ whole genome shotgun (WGS) entry which is preliminary data.</text>
</comment>
<dbReference type="RefSeq" id="WP_261368355.1">
    <property type="nucleotide sequence ID" value="NZ_JANKJG010000013.1"/>
</dbReference>
<dbReference type="InterPro" id="IPR000073">
    <property type="entry name" value="AB_hydrolase_1"/>
</dbReference>
<protein>
    <submittedName>
        <fullName evidence="3">Alpha/beta fold hydrolase</fullName>
    </submittedName>
</protein>
<dbReference type="SUPFAM" id="SSF46894">
    <property type="entry name" value="C-terminal effector domain of the bipartite response regulators"/>
    <property type="match status" value="1"/>
</dbReference>
<dbReference type="GO" id="GO:0016787">
    <property type="term" value="F:hydrolase activity"/>
    <property type="evidence" value="ECO:0007669"/>
    <property type="project" value="UniProtKB-KW"/>
</dbReference>
<evidence type="ECO:0000256" key="1">
    <source>
        <dbReference type="SAM" id="MobiDB-lite"/>
    </source>
</evidence>
<dbReference type="InterPro" id="IPR029058">
    <property type="entry name" value="AB_hydrolase_fold"/>
</dbReference>
<evidence type="ECO:0000313" key="4">
    <source>
        <dbReference type="Proteomes" id="UP001165396"/>
    </source>
</evidence>
<dbReference type="Gene3D" id="3.40.50.1820">
    <property type="entry name" value="alpha/beta hydrolase"/>
    <property type="match status" value="1"/>
</dbReference>
<keyword evidence="4" id="KW-1185">Reference proteome</keyword>
<dbReference type="InterPro" id="IPR036388">
    <property type="entry name" value="WH-like_DNA-bd_sf"/>
</dbReference>
<sequence>MHVSLLGEFRVENGSAELPLPASRKARALLAFLFATARPHRRERLCEMFWDLPDDPRAALRWALSKLRQVVDAPDRPRIIADRERVAVDATDVQIDLWRIHDHLRSLRNASIPELEQMAQQLDQVPLDGLDGAGSDVFDAWLQSEREGAETARVAILRQLATHPDIGTVNARQWQRRWREADPEGAEAHDQATSAEGPADATQLRPWTRETEALKTQRIGFCEVRDGTKIAYATVGSGAPLLKAANWLTHLEFDWQSPIWGRSFAEIATGRKFIRYDERGCGLSDWDVKDLSFDAFVEDLETVADRLGLDRFPLLGISQGAAVSIEYAVRHPERVSALILVGGYAAGWRHMVDPEEHARREAVMALTEVGWGTDNPAYCHIFSKTFMPDASGETLDWFDELQRQTTSPRNAARFQDAFGHIDVRHRLAEVRAPTLVLHSKFDQRIPLAMGHALASGIPGAQFVPLDSRNHVLVGDEPAWQVCAVAVDAFLAELGL</sequence>
<feature type="compositionally biased region" description="Basic and acidic residues" evidence="1">
    <location>
        <begin position="178"/>
        <end position="190"/>
    </location>
</feature>
<gene>
    <name evidence="3" type="ORF">NTA49_15435</name>
</gene>
<evidence type="ECO:0000259" key="2">
    <source>
        <dbReference type="Pfam" id="PF00561"/>
    </source>
</evidence>
<keyword evidence="3" id="KW-0378">Hydrolase</keyword>